<reference evidence="2 3" key="1">
    <citation type="journal article" date="2023" name="Plants (Basel)">
        <title>Bridging the Gap: Combining Genomics and Transcriptomics Approaches to Understand Stylosanthes scabra, an Orphan Legume from the Brazilian Caatinga.</title>
        <authorList>
            <person name="Ferreira-Neto J.R.C."/>
            <person name="da Silva M.D."/>
            <person name="Binneck E."/>
            <person name="de Melo N.F."/>
            <person name="da Silva R.H."/>
            <person name="de Melo A.L.T.M."/>
            <person name="Pandolfi V."/>
            <person name="Bustamante F.O."/>
            <person name="Brasileiro-Vidal A.C."/>
            <person name="Benko-Iseppon A.M."/>
        </authorList>
    </citation>
    <scope>NUCLEOTIDE SEQUENCE [LARGE SCALE GENOMIC DNA]</scope>
    <source>
        <tissue evidence="2">Leaves</tissue>
    </source>
</reference>
<gene>
    <name evidence="2" type="ORF">PIB30_098933</name>
</gene>
<evidence type="ECO:0000256" key="1">
    <source>
        <dbReference type="SAM" id="MobiDB-lite"/>
    </source>
</evidence>
<sequence>MLQFRWTPCGSDDLHFLSPEWIRSGPEIRTWQLVVSIVCFNLVHMHHVDRVMRQLKQINRYLGSSEHQRIPDDHRSRFLSQDELLKDPRVQALSADIRPKPSLPRPDISLPPDASVRRCHRGGRAGGTGGAVRRTRNNQGEASTS</sequence>
<proteinExistence type="predicted"/>
<name>A0ABU6WV53_9FABA</name>
<dbReference type="EMBL" id="JASCZI010183829">
    <property type="protein sequence ID" value="MED6189742.1"/>
    <property type="molecule type" value="Genomic_DNA"/>
</dbReference>
<dbReference type="Proteomes" id="UP001341840">
    <property type="component" value="Unassembled WGS sequence"/>
</dbReference>
<feature type="region of interest" description="Disordered" evidence="1">
    <location>
        <begin position="95"/>
        <end position="145"/>
    </location>
</feature>
<accession>A0ABU6WV53</accession>
<keyword evidence="3" id="KW-1185">Reference proteome</keyword>
<comment type="caution">
    <text evidence="2">The sequence shown here is derived from an EMBL/GenBank/DDBJ whole genome shotgun (WGS) entry which is preliminary data.</text>
</comment>
<protein>
    <submittedName>
        <fullName evidence="2">Uncharacterized protein</fullName>
    </submittedName>
</protein>
<evidence type="ECO:0000313" key="3">
    <source>
        <dbReference type="Proteomes" id="UP001341840"/>
    </source>
</evidence>
<evidence type="ECO:0000313" key="2">
    <source>
        <dbReference type="EMBL" id="MED6189742.1"/>
    </source>
</evidence>
<organism evidence="2 3">
    <name type="scientific">Stylosanthes scabra</name>
    <dbReference type="NCBI Taxonomy" id="79078"/>
    <lineage>
        <taxon>Eukaryota</taxon>
        <taxon>Viridiplantae</taxon>
        <taxon>Streptophyta</taxon>
        <taxon>Embryophyta</taxon>
        <taxon>Tracheophyta</taxon>
        <taxon>Spermatophyta</taxon>
        <taxon>Magnoliopsida</taxon>
        <taxon>eudicotyledons</taxon>
        <taxon>Gunneridae</taxon>
        <taxon>Pentapetalae</taxon>
        <taxon>rosids</taxon>
        <taxon>fabids</taxon>
        <taxon>Fabales</taxon>
        <taxon>Fabaceae</taxon>
        <taxon>Papilionoideae</taxon>
        <taxon>50 kb inversion clade</taxon>
        <taxon>dalbergioids sensu lato</taxon>
        <taxon>Dalbergieae</taxon>
        <taxon>Pterocarpus clade</taxon>
        <taxon>Stylosanthes</taxon>
    </lineage>
</organism>